<reference evidence="1 2" key="1">
    <citation type="journal article" date="2023" name="G3 (Bethesda)">
        <title>A chromosome-length genome assembly and annotation of blackberry (Rubus argutus, cv. 'Hillquist').</title>
        <authorList>
            <person name="Bruna T."/>
            <person name="Aryal R."/>
            <person name="Dudchenko O."/>
            <person name="Sargent D.J."/>
            <person name="Mead D."/>
            <person name="Buti M."/>
            <person name="Cavallini A."/>
            <person name="Hytonen T."/>
            <person name="Andres J."/>
            <person name="Pham M."/>
            <person name="Weisz D."/>
            <person name="Mascagni F."/>
            <person name="Usai G."/>
            <person name="Natali L."/>
            <person name="Bassil N."/>
            <person name="Fernandez G.E."/>
            <person name="Lomsadze A."/>
            <person name="Armour M."/>
            <person name="Olukolu B."/>
            <person name="Poorten T."/>
            <person name="Britton C."/>
            <person name="Davik J."/>
            <person name="Ashrafi H."/>
            <person name="Aiden E.L."/>
            <person name="Borodovsky M."/>
            <person name="Worthington M."/>
        </authorList>
    </citation>
    <scope>NUCLEOTIDE SEQUENCE [LARGE SCALE GENOMIC DNA]</scope>
    <source>
        <strain evidence="1">PI 553951</strain>
    </source>
</reference>
<dbReference type="Proteomes" id="UP001457282">
    <property type="component" value="Unassembled WGS sequence"/>
</dbReference>
<proteinExistence type="predicted"/>
<name>A0AAW1X8R0_RUBAR</name>
<gene>
    <name evidence="1" type="ORF">M0R45_019320</name>
</gene>
<sequence length="76" mass="8601">MNGQKVIVIESEGGNDNEVPSELPPLVNVEQRKRTIVGKPPVKLRNDEVVFAKKLHSRYVSFRLFLLTLKLGNKSE</sequence>
<comment type="caution">
    <text evidence="1">The sequence shown here is derived from an EMBL/GenBank/DDBJ whole genome shotgun (WGS) entry which is preliminary data.</text>
</comment>
<evidence type="ECO:0000313" key="2">
    <source>
        <dbReference type="Proteomes" id="UP001457282"/>
    </source>
</evidence>
<dbReference type="EMBL" id="JBEDUW010000004">
    <property type="protein sequence ID" value="KAK9932070.1"/>
    <property type="molecule type" value="Genomic_DNA"/>
</dbReference>
<keyword evidence="2" id="KW-1185">Reference proteome</keyword>
<protein>
    <submittedName>
        <fullName evidence="1">Uncharacterized protein</fullName>
    </submittedName>
</protein>
<evidence type="ECO:0000313" key="1">
    <source>
        <dbReference type="EMBL" id="KAK9932070.1"/>
    </source>
</evidence>
<dbReference type="AlphaFoldDB" id="A0AAW1X8R0"/>
<organism evidence="1 2">
    <name type="scientific">Rubus argutus</name>
    <name type="common">Southern blackberry</name>
    <dbReference type="NCBI Taxonomy" id="59490"/>
    <lineage>
        <taxon>Eukaryota</taxon>
        <taxon>Viridiplantae</taxon>
        <taxon>Streptophyta</taxon>
        <taxon>Embryophyta</taxon>
        <taxon>Tracheophyta</taxon>
        <taxon>Spermatophyta</taxon>
        <taxon>Magnoliopsida</taxon>
        <taxon>eudicotyledons</taxon>
        <taxon>Gunneridae</taxon>
        <taxon>Pentapetalae</taxon>
        <taxon>rosids</taxon>
        <taxon>fabids</taxon>
        <taxon>Rosales</taxon>
        <taxon>Rosaceae</taxon>
        <taxon>Rosoideae</taxon>
        <taxon>Rosoideae incertae sedis</taxon>
        <taxon>Rubus</taxon>
    </lineage>
</organism>
<accession>A0AAW1X8R0</accession>